<gene>
    <name evidence="1" type="ORF">SDC9_146369</name>
</gene>
<name>A0A645EDI2_9ZZZZ</name>
<reference evidence="1" key="1">
    <citation type="submission" date="2019-08" db="EMBL/GenBank/DDBJ databases">
        <authorList>
            <person name="Kucharzyk K."/>
            <person name="Murdoch R.W."/>
            <person name="Higgins S."/>
            <person name="Loffler F."/>
        </authorList>
    </citation>
    <scope>NUCLEOTIDE SEQUENCE</scope>
</reference>
<dbReference type="EMBL" id="VSSQ01045284">
    <property type="protein sequence ID" value="MPM99178.1"/>
    <property type="molecule type" value="Genomic_DNA"/>
</dbReference>
<proteinExistence type="predicted"/>
<comment type="caution">
    <text evidence="1">The sequence shown here is derived from an EMBL/GenBank/DDBJ whole genome shotgun (WGS) entry which is preliminary data.</text>
</comment>
<organism evidence="1">
    <name type="scientific">bioreactor metagenome</name>
    <dbReference type="NCBI Taxonomy" id="1076179"/>
    <lineage>
        <taxon>unclassified sequences</taxon>
        <taxon>metagenomes</taxon>
        <taxon>ecological metagenomes</taxon>
    </lineage>
</organism>
<accession>A0A645EDI2</accession>
<evidence type="ECO:0000313" key="1">
    <source>
        <dbReference type="EMBL" id="MPM99178.1"/>
    </source>
</evidence>
<dbReference type="AlphaFoldDB" id="A0A645EDI2"/>
<sequence length="131" mass="14035">MIGLLKRDLLPVHADLGIPLAVRDARHGKIHADLGAFPFEVRPQAHLDLLGNVLGNAHHVLGGPGHIALLLHKLGGGSAALGALFRRSLALVHITANAADELFHDSFPLTHKIQLYSNDNCYCFSLNCSIA</sequence>
<protein>
    <submittedName>
        <fullName evidence="1">Uncharacterized protein</fullName>
    </submittedName>
</protein>